<dbReference type="EMBL" id="FOOG01000042">
    <property type="protein sequence ID" value="SFG43069.1"/>
    <property type="molecule type" value="Genomic_DNA"/>
</dbReference>
<dbReference type="AlphaFoldDB" id="A0A1I2RU78"/>
<gene>
    <name evidence="2" type="ORF">SAMN05216353_14232</name>
</gene>
<feature type="transmembrane region" description="Helical" evidence="1">
    <location>
        <begin position="6"/>
        <end position="24"/>
    </location>
</feature>
<dbReference type="RefSeq" id="WP_089753879.1">
    <property type="nucleotide sequence ID" value="NZ_FOOG01000042.1"/>
</dbReference>
<evidence type="ECO:0000256" key="1">
    <source>
        <dbReference type="SAM" id="Phobius"/>
    </source>
</evidence>
<proteinExistence type="predicted"/>
<keyword evidence="3" id="KW-1185">Reference proteome</keyword>
<accession>A0A1I2RU78</accession>
<protein>
    <submittedName>
        <fullName evidence="2">Uncharacterized protein</fullName>
    </submittedName>
</protein>
<evidence type="ECO:0000313" key="3">
    <source>
        <dbReference type="Proteomes" id="UP000198897"/>
    </source>
</evidence>
<reference evidence="3" key="1">
    <citation type="submission" date="2016-10" db="EMBL/GenBank/DDBJ databases">
        <authorList>
            <person name="Varghese N."/>
            <person name="Submissions S."/>
        </authorList>
    </citation>
    <scope>NUCLEOTIDE SEQUENCE [LARGE SCALE GENOMIC DNA]</scope>
    <source>
        <strain evidence="3">FP5</strain>
    </source>
</reference>
<keyword evidence="1" id="KW-0472">Membrane</keyword>
<keyword evidence="1" id="KW-0812">Transmembrane</keyword>
<dbReference type="OrthoDB" id="2967886at2"/>
<organism evidence="2 3">
    <name type="scientific">Halobacillus alkaliphilus</name>
    <dbReference type="NCBI Taxonomy" id="396056"/>
    <lineage>
        <taxon>Bacteria</taxon>
        <taxon>Bacillati</taxon>
        <taxon>Bacillota</taxon>
        <taxon>Bacilli</taxon>
        <taxon>Bacillales</taxon>
        <taxon>Bacillaceae</taxon>
        <taxon>Halobacillus</taxon>
    </lineage>
</organism>
<keyword evidence="1" id="KW-1133">Transmembrane helix</keyword>
<evidence type="ECO:0000313" key="2">
    <source>
        <dbReference type="EMBL" id="SFG43069.1"/>
    </source>
</evidence>
<dbReference type="Proteomes" id="UP000198897">
    <property type="component" value="Unassembled WGS sequence"/>
</dbReference>
<sequence>MKALRWTLYGFLAVLLIVIIFFQINKDFNQLAQGETYPMTASPERRPVSLTSSPLEIEGSGVQVTPLYHGLDTGKLYLGISYGKLDLAQKKNYKWKKEEGAVQFLVKVVDTNGTNFSGETTGTVKGTFSTFQYVQVEDFEVHEKTENLSLLFYPLIDKKGKDVPSEQPSFQVNVPLQ</sequence>
<name>A0A1I2RU78_9BACI</name>